<gene>
    <name evidence="2" type="ORF">RBWH47_00274</name>
</gene>
<proteinExistence type="predicted"/>
<dbReference type="AlphaFoldDB" id="F2AMA1"/>
<dbReference type="PANTHER" id="PTHR43245">
    <property type="entry name" value="BIFUNCTIONAL POLYMYXIN RESISTANCE PROTEIN ARNA"/>
    <property type="match status" value="1"/>
</dbReference>
<dbReference type="InterPro" id="IPR020904">
    <property type="entry name" value="Sc_DH/Rdtase_CS"/>
</dbReference>
<dbReference type="EMBL" id="AFAR01000048">
    <property type="protein sequence ID" value="EGF29223.1"/>
    <property type="molecule type" value="Genomic_DNA"/>
</dbReference>
<comment type="caution">
    <text evidence="2">The sequence shown here is derived from an EMBL/GenBank/DDBJ whole genome shotgun (WGS) entry which is preliminary data.</text>
</comment>
<evidence type="ECO:0000313" key="3">
    <source>
        <dbReference type="Proteomes" id="UP000006222"/>
    </source>
</evidence>
<dbReference type="PANTHER" id="PTHR43245:SF58">
    <property type="entry name" value="BLL5923 PROTEIN"/>
    <property type="match status" value="1"/>
</dbReference>
<dbReference type="Gene3D" id="3.40.50.720">
    <property type="entry name" value="NAD(P)-binding Rossmann-like Domain"/>
    <property type="match status" value="1"/>
</dbReference>
<name>F2AMA1_RHOBT</name>
<dbReference type="InterPro" id="IPR050177">
    <property type="entry name" value="Lipid_A_modif_metabolic_enz"/>
</dbReference>
<reference evidence="2 3" key="1">
    <citation type="journal article" date="2013" name="Mar. Genomics">
        <title>Expression of sulfatases in Rhodopirellula baltica and the diversity of sulfatases in the genus Rhodopirellula.</title>
        <authorList>
            <person name="Wegner C.E."/>
            <person name="Richter-Heitmann T."/>
            <person name="Klindworth A."/>
            <person name="Klockow C."/>
            <person name="Richter M."/>
            <person name="Achstetter T."/>
            <person name="Glockner F.O."/>
            <person name="Harder J."/>
        </authorList>
    </citation>
    <scope>NUCLEOTIDE SEQUENCE [LARGE SCALE GENOMIC DNA]</scope>
    <source>
        <strain evidence="2 3">WH47</strain>
    </source>
</reference>
<dbReference type="InterPro" id="IPR036291">
    <property type="entry name" value="NAD(P)-bd_dom_sf"/>
</dbReference>
<dbReference type="InterPro" id="IPR001509">
    <property type="entry name" value="Epimerase_deHydtase"/>
</dbReference>
<protein>
    <submittedName>
        <fullName evidence="2">NAD-dependent epimerase/dehydratase</fullName>
    </submittedName>
</protein>
<evidence type="ECO:0000313" key="2">
    <source>
        <dbReference type="EMBL" id="EGF29223.1"/>
    </source>
</evidence>
<feature type="domain" description="NAD-dependent epimerase/dehydratase" evidence="1">
    <location>
        <begin position="58"/>
        <end position="286"/>
    </location>
</feature>
<accession>F2AMA1</accession>
<dbReference type="PROSITE" id="PS00061">
    <property type="entry name" value="ADH_SHORT"/>
    <property type="match status" value="1"/>
</dbReference>
<dbReference type="CDD" id="cd08946">
    <property type="entry name" value="SDR_e"/>
    <property type="match status" value="1"/>
</dbReference>
<organism evidence="2 3">
    <name type="scientific">Rhodopirellula baltica WH47</name>
    <dbReference type="NCBI Taxonomy" id="991778"/>
    <lineage>
        <taxon>Bacteria</taxon>
        <taxon>Pseudomonadati</taxon>
        <taxon>Planctomycetota</taxon>
        <taxon>Planctomycetia</taxon>
        <taxon>Pirellulales</taxon>
        <taxon>Pirellulaceae</taxon>
        <taxon>Rhodopirellula</taxon>
    </lineage>
</organism>
<dbReference type="Proteomes" id="UP000006222">
    <property type="component" value="Unassembled WGS sequence"/>
</dbReference>
<sequence>MRWKTKDSFQWINVSGGSPRSNDPFESQLVKKRFACPVGTLAACKWVHFRISGFLMLVAVTGATGFLGQHVVSDLLRNGHSVRGWTRRNDPPQLEGVDWVQGELDNRRSIEQLVSGCDAVVHTALAREGDSFMSAPEKPIDYIQTNLMGSISLLETACSQAVDRFVFVSSGAVHQNVVDGIPLDEQHPLRPGSLYGACKASMETMVHAYGSSGRLIAATLRPVSIYGVEDPNQDSKWYELIQSVARGESVRAEGGGKVVHVADVAAAISTLLATDQAISGETYNCCDRFFSEHEVAERVMAITGARAEILGEPKSSGREMSSAKLESLGFQFGGVSRLDETIRQLVREL</sequence>
<dbReference type="PATRIC" id="fig|991778.3.peg.838"/>
<evidence type="ECO:0000259" key="1">
    <source>
        <dbReference type="Pfam" id="PF01370"/>
    </source>
</evidence>
<dbReference type="SUPFAM" id="SSF51735">
    <property type="entry name" value="NAD(P)-binding Rossmann-fold domains"/>
    <property type="match status" value="1"/>
</dbReference>
<dbReference type="Pfam" id="PF01370">
    <property type="entry name" value="Epimerase"/>
    <property type="match status" value="1"/>
</dbReference>